<evidence type="ECO:0000313" key="4">
    <source>
        <dbReference type="Proteomes" id="UP001219037"/>
    </source>
</evidence>
<reference evidence="3 4" key="1">
    <citation type="submission" date="2023-04" db="EMBL/GenBank/DDBJ databases">
        <title>Funneling lignin-derived compounds into biodiesel using alkali-halophilic Citricoccus sp. P2.</title>
        <authorList>
            <person name="Luo C.-B."/>
        </authorList>
    </citation>
    <scope>NUCLEOTIDE SEQUENCE [LARGE SCALE GENOMIC DNA]</scope>
    <source>
        <strain evidence="3 4">P2</strain>
    </source>
</reference>
<keyword evidence="2" id="KW-0812">Transmembrane</keyword>
<keyword evidence="2" id="KW-0472">Membrane</keyword>
<name>A0ABY8H8H0_9MICC</name>
<evidence type="ECO:0000256" key="2">
    <source>
        <dbReference type="SAM" id="Phobius"/>
    </source>
</evidence>
<accession>A0ABY8H8H0</accession>
<proteinExistence type="predicted"/>
<feature type="transmembrane region" description="Helical" evidence="2">
    <location>
        <begin position="6"/>
        <end position="27"/>
    </location>
</feature>
<dbReference type="Proteomes" id="UP001219037">
    <property type="component" value="Chromosome"/>
</dbReference>
<evidence type="ECO:0000256" key="1">
    <source>
        <dbReference type="SAM" id="MobiDB-lite"/>
    </source>
</evidence>
<sequence>MGMIPWFAWIAIVAIIVWGITMVVGTLTGRDLPGSGSSEELEKLKKRVKKLESQVGSGAIEAGAGGDDNVRAELEARLERLEIRAQKRDDQAQKHDDWLRRAEELSAETKKQDPDVR</sequence>
<keyword evidence="4" id="KW-1185">Reference proteome</keyword>
<dbReference type="RefSeq" id="WP_270106433.1">
    <property type="nucleotide sequence ID" value="NZ_CP121252.1"/>
</dbReference>
<dbReference type="EMBL" id="CP121252">
    <property type="protein sequence ID" value="WFP16907.1"/>
    <property type="molecule type" value="Genomic_DNA"/>
</dbReference>
<feature type="region of interest" description="Disordered" evidence="1">
    <location>
        <begin position="85"/>
        <end position="117"/>
    </location>
</feature>
<organism evidence="3 4">
    <name type="scientific">Citricoccus muralis</name>
    <dbReference type="NCBI Taxonomy" id="169134"/>
    <lineage>
        <taxon>Bacteria</taxon>
        <taxon>Bacillati</taxon>
        <taxon>Actinomycetota</taxon>
        <taxon>Actinomycetes</taxon>
        <taxon>Micrococcales</taxon>
        <taxon>Micrococcaceae</taxon>
        <taxon>Citricoccus</taxon>
    </lineage>
</organism>
<keyword evidence="2" id="KW-1133">Transmembrane helix</keyword>
<protein>
    <submittedName>
        <fullName evidence="3">Uncharacterized protein</fullName>
    </submittedName>
</protein>
<gene>
    <name evidence="3" type="ORF">P8192_01925</name>
</gene>
<evidence type="ECO:0000313" key="3">
    <source>
        <dbReference type="EMBL" id="WFP16907.1"/>
    </source>
</evidence>